<feature type="compositionally biased region" description="Polar residues" evidence="4">
    <location>
        <begin position="123"/>
        <end position="145"/>
    </location>
</feature>
<dbReference type="AlphaFoldDB" id="A0A5P3MUU5"/>
<name>A0A5P3MUU5_NEIAN</name>
<dbReference type="InterPro" id="IPR012340">
    <property type="entry name" value="NA-bd_OB-fold"/>
</dbReference>
<dbReference type="SUPFAM" id="SSF50249">
    <property type="entry name" value="Nucleic acid-binding proteins"/>
    <property type="match status" value="1"/>
</dbReference>
<dbReference type="PROSITE" id="PS50935">
    <property type="entry name" value="SSB"/>
    <property type="match status" value="1"/>
</dbReference>
<dbReference type="NCBIfam" id="TIGR00621">
    <property type="entry name" value="ssb"/>
    <property type="match status" value="1"/>
</dbReference>
<keyword evidence="2" id="KW-0227">DNA damage</keyword>
<feature type="short sequence motif" description="Important for interaction with partner proteins" evidence="2">
    <location>
        <begin position="170"/>
        <end position="175"/>
    </location>
</feature>
<dbReference type="GO" id="GO:0006281">
    <property type="term" value="P:DNA repair"/>
    <property type="evidence" value="ECO:0007669"/>
    <property type="project" value="UniProtKB-UniRule"/>
</dbReference>
<comment type="subunit">
    <text evidence="2">Homotetramer.</text>
</comment>
<dbReference type="InterPro" id="IPR000424">
    <property type="entry name" value="Primosome_PriB/ssb"/>
</dbReference>
<evidence type="ECO:0000256" key="1">
    <source>
        <dbReference type="ARBA" id="ARBA00023125"/>
    </source>
</evidence>
<dbReference type="OrthoDB" id="9809878at2"/>
<keyword evidence="6" id="KW-1185">Reference proteome</keyword>
<keyword evidence="2" id="KW-0233">DNA recombination</keyword>
<reference evidence="5 6" key="1">
    <citation type="submission" date="2018-08" db="EMBL/GenBank/DDBJ databases">
        <title>Neisseria animalis ATCC 49930 complete genome.</title>
        <authorList>
            <person name="Veseli I.A."/>
            <person name="Mascarenhas dos Santos A.C."/>
            <person name="Buttler R."/>
            <person name="Pombert J.-F."/>
        </authorList>
    </citation>
    <scope>NUCLEOTIDE SEQUENCE [LARGE SCALE GENOMIC DNA]</scope>
    <source>
        <strain evidence="5 6">ATCC 49930</strain>
    </source>
</reference>
<keyword evidence="2" id="KW-0234">DNA repair</keyword>
<dbReference type="PANTHER" id="PTHR10302:SF27">
    <property type="entry name" value="SINGLE-STRANDED DNA-BINDING PROTEIN"/>
    <property type="match status" value="1"/>
</dbReference>
<accession>A0A5P3MUU5</accession>
<comment type="function">
    <text evidence="2">Plays an important role in DNA replication, recombination and repair. Binds to ssDNA and to an array of partner proteins to recruit them to their sites of action during DNA metabolism.</text>
</comment>
<evidence type="ECO:0000256" key="3">
    <source>
        <dbReference type="PIRNR" id="PIRNR002070"/>
    </source>
</evidence>
<gene>
    <name evidence="5" type="ORF">D0T90_08755</name>
</gene>
<feature type="region of interest" description="Disordered" evidence="4">
    <location>
        <begin position="111"/>
        <end position="175"/>
    </location>
</feature>
<dbReference type="Proteomes" id="UP000325536">
    <property type="component" value="Chromosome"/>
</dbReference>
<evidence type="ECO:0000313" key="5">
    <source>
        <dbReference type="EMBL" id="QEY24541.1"/>
    </source>
</evidence>
<keyword evidence="1 2" id="KW-0238">DNA-binding</keyword>
<comment type="caution">
    <text evidence="2">Lacks conserved residue(s) required for the propagation of feature annotation.</text>
</comment>
<organism evidence="5 6">
    <name type="scientific">Neisseria animalis</name>
    <dbReference type="NCBI Taxonomy" id="492"/>
    <lineage>
        <taxon>Bacteria</taxon>
        <taxon>Pseudomonadati</taxon>
        <taxon>Pseudomonadota</taxon>
        <taxon>Betaproteobacteria</taxon>
        <taxon>Neisseriales</taxon>
        <taxon>Neisseriaceae</taxon>
        <taxon>Neisseria</taxon>
    </lineage>
</organism>
<dbReference type="GO" id="GO:0006310">
    <property type="term" value="P:DNA recombination"/>
    <property type="evidence" value="ECO:0007669"/>
    <property type="project" value="UniProtKB-UniRule"/>
</dbReference>
<feature type="compositionally biased region" description="Low complexity" evidence="4">
    <location>
        <begin position="154"/>
        <end position="166"/>
    </location>
</feature>
<dbReference type="GO" id="GO:0006260">
    <property type="term" value="P:DNA replication"/>
    <property type="evidence" value="ECO:0007669"/>
    <property type="project" value="UniProtKB-UniRule"/>
</dbReference>
<dbReference type="Gene3D" id="2.40.50.140">
    <property type="entry name" value="Nucleic acid-binding proteins"/>
    <property type="match status" value="1"/>
</dbReference>
<dbReference type="RefSeq" id="WP_123794870.1">
    <property type="nucleotide sequence ID" value="NZ_CP031699.1"/>
</dbReference>
<dbReference type="CDD" id="cd04496">
    <property type="entry name" value="SSB_OBF"/>
    <property type="match status" value="1"/>
</dbReference>
<evidence type="ECO:0000313" key="6">
    <source>
        <dbReference type="Proteomes" id="UP000325536"/>
    </source>
</evidence>
<dbReference type="GO" id="GO:0003697">
    <property type="term" value="F:single-stranded DNA binding"/>
    <property type="evidence" value="ECO:0007669"/>
    <property type="project" value="UniProtKB-UniRule"/>
</dbReference>
<dbReference type="EMBL" id="CP031699">
    <property type="protein sequence ID" value="QEY24541.1"/>
    <property type="molecule type" value="Genomic_DNA"/>
</dbReference>
<dbReference type="HAMAP" id="MF_00984">
    <property type="entry name" value="SSB"/>
    <property type="match status" value="1"/>
</dbReference>
<dbReference type="GO" id="GO:0009295">
    <property type="term" value="C:nucleoid"/>
    <property type="evidence" value="ECO:0007669"/>
    <property type="project" value="TreeGrafter"/>
</dbReference>
<keyword evidence="2" id="KW-0235">DNA replication</keyword>
<protein>
    <recommendedName>
        <fullName evidence="2 3">Single-stranded DNA-binding protein</fullName>
        <shortName evidence="2">SSB</shortName>
    </recommendedName>
</protein>
<dbReference type="Pfam" id="PF00436">
    <property type="entry name" value="SSB"/>
    <property type="match status" value="1"/>
</dbReference>
<evidence type="ECO:0000256" key="4">
    <source>
        <dbReference type="SAM" id="MobiDB-lite"/>
    </source>
</evidence>
<dbReference type="PIRSF" id="PIRSF002070">
    <property type="entry name" value="SSB"/>
    <property type="match status" value="1"/>
</dbReference>
<proteinExistence type="inferred from homology"/>
<sequence length="175" mass="19439">MSSLNKVILIGNLGRDPEVRYMPNGEAVCNFSIATSETWNDRNGQRQERTEWHNITMYRRLAEIAGQYLKKGSSVYLEGRIQSRKYVGKDGVERTAYDIIASEMKMLGSRNNSGGGAPYDDGYSQQNYQSAPQQNHQNTPSYQQEAPSAPPAAPARRAPVAPAAPVEDIDDDIPF</sequence>
<evidence type="ECO:0000256" key="2">
    <source>
        <dbReference type="HAMAP-Rule" id="MF_00984"/>
    </source>
</evidence>
<dbReference type="PANTHER" id="PTHR10302">
    <property type="entry name" value="SINGLE-STRANDED DNA-BINDING PROTEIN"/>
    <property type="match status" value="1"/>
</dbReference>
<dbReference type="KEGG" id="naq:D0T90_08755"/>
<dbReference type="InterPro" id="IPR011344">
    <property type="entry name" value="ssDNA-bd"/>
</dbReference>